<feature type="region of interest" description="Disordered" evidence="1">
    <location>
        <begin position="151"/>
        <end position="374"/>
    </location>
</feature>
<feature type="chain" id="PRO_5001774688" description="Endonuclease/exonuclease/phosphatase domain-containing protein" evidence="2">
    <location>
        <begin position="28"/>
        <end position="742"/>
    </location>
</feature>
<evidence type="ECO:0000313" key="3">
    <source>
        <dbReference type="EMBL" id="KEZ22568.1"/>
    </source>
</evidence>
<feature type="compositionally biased region" description="Basic and acidic residues" evidence="1">
    <location>
        <begin position="151"/>
        <end position="218"/>
    </location>
</feature>
<protein>
    <recommendedName>
        <fullName evidence="5">Endonuclease/exonuclease/phosphatase domain-containing protein</fullName>
    </recommendedName>
</protein>
<evidence type="ECO:0000313" key="4">
    <source>
        <dbReference type="Proteomes" id="UP000028537"/>
    </source>
</evidence>
<keyword evidence="2" id="KW-0732">Signal</keyword>
<dbReference type="Proteomes" id="UP000028537">
    <property type="component" value="Unassembled WGS sequence"/>
</dbReference>
<gene>
    <name evidence="3" type="ORF">UDIV_5770</name>
</gene>
<dbReference type="eggNOG" id="COG0737">
    <property type="taxonomic scope" value="Bacteria"/>
</dbReference>
<evidence type="ECO:0000256" key="1">
    <source>
        <dbReference type="SAM" id="MobiDB-lite"/>
    </source>
</evidence>
<feature type="compositionally biased region" description="Basic and acidic residues" evidence="1">
    <location>
        <begin position="351"/>
        <end position="361"/>
    </location>
</feature>
<feature type="compositionally biased region" description="Polar residues" evidence="1">
    <location>
        <begin position="319"/>
        <end position="347"/>
    </location>
</feature>
<feature type="compositionally biased region" description="Low complexity" evidence="1">
    <location>
        <begin position="362"/>
        <end position="374"/>
    </location>
</feature>
<feature type="region of interest" description="Disordered" evidence="1">
    <location>
        <begin position="706"/>
        <end position="725"/>
    </location>
</feature>
<feature type="signal peptide" evidence="2">
    <location>
        <begin position="1"/>
        <end position="27"/>
    </location>
</feature>
<reference evidence="3 4" key="1">
    <citation type="submission" date="2014-02" db="EMBL/GenBank/DDBJ databases">
        <title>Genome sequence of Ureaplasma diversum strain 246.</title>
        <authorList>
            <person name="Sirand-Pugnet P."/>
            <person name="Breton M."/>
            <person name="Dordet-Frisoni E."/>
            <person name="Baranowski E."/>
            <person name="Barre A."/>
            <person name="Couture C."/>
            <person name="Dupuy V."/>
            <person name="Gaurivaud P."/>
            <person name="Jacob D."/>
            <person name="Lemaitre C."/>
            <person name="Manso-Silvan L."/>
            <person name="Nikolski M."/>
            <person name="Nouvel L.-X."/>
            <person name="Poumarat F."/>
            <person name="Tardy F."/>
            <person name="Thebault P."/>
            <person name="Theil S."/>
            <person name="Citti C."/>
            <person name="Thiaucourt F."/>
            <person name="Blanchard A."/>
        </authorList>
    </citation>
    <scope>NUCLEOTIDE SEQUENCE [LARGE SCALE GENOMIC DNA]</scope>
    <source>
        <strain evidence="3 4">NCTC 246</strain>
    </source>
</reference>
<comment type="caution">
    <text evidence="3">The sequence shown here is derived from an EMBL/GenBank/DDBJ whole genome shotgun (WGS) entry which is preliminary data.</text>
</comment>
<organism evidence="3 4">
    <name type="scientific">Ureaplasma diversum NCTC 246</name>
    <dbReference type="NCBI Taxonomy" id="1188241"/>
    <lineage>
        <taxon>Bacteria</taxon>
        <taxon>Bacillati</taxon>
        <taxon>Mycoplasmatota</taxon>
        <taxon>Mycoplasmoidales</taxon>
        <taxon>Mycoplasmoidaceae</taxon>
        <taxon>Ureaplasma</taxon>
    </lineage>
</organism>
<sequence>MNLKRKKIALLFSGILTATITTSLVVACTENNENKPTNETHSVSLQSAKLESMDSKSFKPNNKKEHHLVLTVKNANKKYIQVVLTSKIANNKFFSVTSSKALVVNDKADVVFRNIDKTKTFKLEKVMVFDGLNSAENNEVNIPSTLKQQELKDRSELEKPAVSVEIKKQDKKEEKVEDKLKEKIDQIKPQDQKSEEELNKQKQPKEGVSKQDDKKEELTQQDPQNQGPKVEKTEPTKKDAEEKTQAQTIDKKEDSPSSKENKTGETNPTEPEPKSQPQDQPQEQSTPKSEPLVKEQENQKNEQEQEQTQRAESSKTEEANNGGNTSEQSNPEAQKNENQNVESNDSVSPSEKPEEKSKEGSQDNTNQSSSSDVQWSSLRVAHWNVLHQSGTNELKNEALAKVIYAHKFDVVGLTEIMPATDRMSQEEKDQAVKRVVDLLNKLSNSSNYDFLISNNLQGRENEKTATRQHTSTERIGVIYNKERVLPVPFANGEIGHIYSNNPYQGTWTKKEVDYSRPPFSVKMQSVGKITNDFTLVFAHFDSPGKDTKKGKKQEINYPKTTLRRLNVERVLKDLKNPDKFFENDQGSRELDDAENIVKVIEEVKRIDDNKDDDYFFLGDTNIKLGNEHFAFKALREAGFKNLLNDHWDHRTSLSTKTNEMANPYDKMFKNSNLETKNANLFILWKVFEQQILDNDWYEKVRAVKSKNKSWSDSDPKEKVARSSISDHSPTWFDLVLNPDDKK</sequence>
<dbReference type="NCBIfam" id="NF045851">
    <property type="entry name" value="mem_nucl_MnuA"/>
    <property type="match status" value="1"/>
</dbReference>
<keyword evidence="4" id="KW-1185">Reference proteome</keyword>
<dbReference type="InterPro" id="IPR036691">
    <property type="entry name" value="Endo/exonu/phosph_ase_sf"/>
</dbReference>
<dbReference type="OrthoDB" id="403989at2"/>
<dbReference type="EMBL" id="JFDP01000070">
    <property type="protein sequence ID" value="KEZ22568.1"/>
    <property type="molecule type" value="Genomic_DNA"/>
</dbReference>
<dbReference type="PROSITE" id="PS51257">
    <property type="entry name" value="PROKAR_LIPOPROTEIN"/>
    <property type="match status" value="1"/>
</dbReference>
<dbReference type="SUPFAM" id="SSF56219">
    <property type="entry name" value="DNase I-like"/>
    <property type="match status" value="1"/>
</dbReference>
<dbReference type="AlphaFoldDB" id="A0A084EX76"/>
<feature type="compositionally biased region" description="Polar residues" evidence="1">
    <location>
        <begin position="264"/>
        <end position="288"/>
    </location>
</feature>
<dbReference type="RefSeq" id="WP_051749511.1">
    <property type="nucleotide sequence ID" value="NZ_JFDP01000070.1"/>
</dbReference>
<feature type="compositionally biased region" description="Basic and acidic residues" evidence="1">
    <location>
        <begin position="709"/>
        <end position="720"/>
    </location>
</feature>
<proteinExistence type="predicted"/>
<dbReference type="CDD" id="cd10283">
    <property type="entry name" value="MnuA_DNase1-like"/>
    <property type="match status" value="1"/>
</dbReference>
<feature type="compositionally biased region" description="Basic and acidic residues" evidence="1">
    <location>
        <begin position="291"/>
        <end position="318"/>
    </location>
</feature>
<accession>A0A084EX76</accession>
<dbReference type="Gene3D" id="3.60.10.10">
    <property type="entry name" value="Endonuclease/exonuclease/phosphatase"/>
    <property type="match status" value="1"/>
</dbReference>
<evidence type="ECO:0000256" key="2">
    <source>
        <dbReference type="SAM" id="SignalP"/>
    </source>
</evidence>
<evidence type="ECO:0008006" key="5">
    <source>
        <dbReference type="Google" id="ProtNLM"/>
    </source>
</evidence>
<name>A0A084EX76_9BACT</name>
<feature type="compositionally biased region" description="Basic and acidic residues" evidence="1">
    <location>
        <begin position="229"/>
        <end position="263"/>
    </location>
</feature>